<comment type="caution">
    <text evidence="2">The sequence shown here is derived from an EMBL/GenBank/DDBJ whole genome shotgun (WGS) entry which is preliminary data.</text>
</comment>
<dbReference type="RefSeq" id="WP_114827802.1">
    <property type="nucleotide sequence ID" value="NZ_QQTO01000019.1"/>
</dbReference>
<evidence type="ECO:0000313" key="2">
    <source>
        <dbReference type="EMBL" id="RDJ29689.1"/>
    </source>
</evidence>
<protein>
    <recommendedName>
        <fullName evidence="4">DUF3551 domain-containing protein</fullName>
    </recommendedName>
</protein>
<evidence type="ECO:0000313" key="3">
    <source>
        <dbReference type="Proteomes" id="UP000255207"/>
    </source>
</evidence>
<evidence type="ECO:0000256" key="1">
    <source>
        <dbReference type="SAM" id="SignalP"/>
    </source>
</evidence>
<dbReference type="OrthoDB" id="8163737at2"/>
<accession>A0A370LCW8</accession>
<dbReference type="EMBL" id="QQTP01000001">
    <property type="protein sequence ID" value="RDJ29689.1"/>
    <property type="molecule type" value="Genomic_DNA"/>
</dbReference>
<keyword evidence="3" id="KW-1185">Reference proteome</keyword>
<name>A0A370LCW8_9HYPH</name>
<dbReference type="AlphaFoldDB" id="A0A370LCW8"/>
<feature type="signal peptide" evidence="1">
    <location>
        <begin position="1"/>
        <end position="42"/>
    </location>
</feature>
<sequence length="114" mass="12026">MVSQAKNSPVLNRISGVRLGQLAFVLGAAWAASALAPAPAKAMDTDWRKVCTFANSPQNYGDANRERFCMQQNNCQALADAQGSMFTGAGCVMVRPSTPAAAPQTAPRSAHTTR</sequence>
<evidence type="ECO:0008006" key="4">
    <source>
        <dbReference type="Google" id="ProtNLM"/>
    </source>
</evidence>
<dbReference type="Proteomes" id="UP000255207">
    <property type="component" value="Unassembled WGS sequence"/>
</dbReference>
<keyword evidence="1" id="KW-0732">Signal</keyword>
<feature type="chain" id="PRO_5030068618" description="DUF3551 domain-containing protein" evidence="1">
    <location>
        <begin position="43"/>
        <end position="114"/>
    </location>
</feature>
<organism evidence="2 3">
    <name type="scientific">Bosea caraganae</name>
    <dbReference type="NCBI Taxonomy" id="2763117"/>
    <lineage>
        <taxon>Bacteria</taxon>
        <taxon>Pseudomonadati</taxon>
        <taxon>Pseudomonadota</taxon>
        <taxon>Alphaproteobacteria</taxon>
        <taxon>Hyphomicrobiales</taxon>
        <taxon>Boseaceae</taxon>
        <taxon>Bosea</taxon>
    </lineage>
</organism>
<gene>
    <name evidence="2" type="ORF">DWE98_03925</name>
</gene>
<proteinExistence type="predicted"/>
<reference evidence="3" key="1">
    <citation type="submission" date="2018-07" db="EMBL/GenBank/DDBJ databases">
        <authorList>
            <person name="Safronova V.I."/>
            <person name="Chirak E.R."/>
            <person name="Sazanova A.L."/>
        </authorList>
    </citation>
    <scope>NUCLEOTIDE SEQUENCE [LARGE SCALE GENOMIC DNA]</scope>
    <source>
        <strain evidence="3">RCAM04685</strain>
    </source>
</reference>